<reference evidence="1" key="1">
    <citation type="submission" date="2021-01" db="EMBL/GenBank/DDBJ databases">
        <title>Chromosome-level genome assembly of a human fungal pathogen reveals clustering of transcriptionally co-regulated genes.</title>
        <authorList>
            <person name="Voorhies M."/>
            <person name="Cohen S."/>
            <person name="Shea T.P."/>
            <person name="Petrus S."/>
            <person name="Munoz J.F."/>
            <person name="Poplawski S."/>
            <person name="Goldman W.E."/>
            <person name="Michael T."/>
            <person name="Cuomo C.A."/>
            <person name="Sil A."/>
            <person name="Beyhan S."/>
        </authorList>
    </citation>
    <scope>NUCLEOTIDE SEQUENCE</scope>
    <source>
        <strain evidence="1">WU24</strain>
    </source>
</reference>
<dbReference type="Proteomes" id="UP000663671">
    <property type="component" value="Chromosome 2"/>
</dbReference>
<sequence>MSFKPSPSTISCPRISWFRLSAMIRAVRYQSNPLSYPQLCGAMTWAKPSNGNRALLIPRHKIRQHRAWKHGRMESFFGLDSYEGARHRCGCGVTGADTAIRGQENNGHCSSRDQDGPCFLKVIKAGVYVGGAIDQETEKRFIKIGLGFKKNKTIHYQSEDESHQGN</sequence>
<accession>A0A8A1LXT1</accession>
<evidence type="ECO:0000313" key="1">
    <source>
        <dbReference type="EMBL" id="QSS58699.1"/>
    </source>
</evidence>
<gene>
    <name evidence="1" type="ORF">I7I51_08128</name>
</gene>
<name>A0A8A1LXT1_AJECA</name>
<protein>
    <submittedName>
        <fullName evidence="1">Uncharacterized protein</fullName>
    </submittedName>
</protein>
<dbReference type="AlphaFoldDB" id="A0A8A1LXT1"/>
<organism evidence="1 2">
    <name type="scientific">Ajellomyces capsulatus</name>
    <name type="common">Darling's disease fungus</name>
    <name type="synonym">Histoplasma capsulatum</name>
    <dbReference type="NCBI Taxonomy" id="5037"/>
    <lineage>
        <taxon>Eukaryota</taxon>
        <taxon>Fungi</taxon>
        <taxon>Dikarya</taxon>
        <taxon>Ascomycota</taxon>
        <taxon>Pezizomycotina</taxon>
        <taxon>Eurotiomycetes</taxon>
        <taxon>Eurotiomycetidae</taxon>
        <taxon>Onygenales</taxon>
        <taxon>Ajellomycetaceae</taxon>
        <taxon>Histoplasma</taxon>
    </lineage>
</organism>
<dbReference type="EMBL" id="CP069109">
    <property type="protein sequence ID" value="QSS58699.1"/>
    <property type="molecule type" value="Genomic_DNA"/>
</dbReference>
<dbReference type="VEuPathDB" id="FungiDB:I7I51_08128"/>
<proteinExistence type="predicted"/>
<evidence type="ECO:0000313" key="2">
    <source>
        <dbReference type="Proteomes" id="UP000663671"/>
    </source>
</evidence>